<dbReference type="Proteomes" id="UP000324392">
    <property type="component" value="Chromosome"/>
</dbReference>
<name>A0A455VMX1_9GAMM</name>
<dbReference type="AlphaFoldDB" id="A0A455VMX1"/>
<accession>A0A455VMX1</accession>
<organism evidence="1 2">
    <name type="scientific">Serratia symbiotica</name>
    <dbReference type="NCBI Taxonomy" id="138074"/>
    <lineage>
        <taxon>Bacteria</taxon>
        <taxon>Pseudomonadati</taxon>
        <taxon>Pseudomonadota</taxon>
        <taxon>Gammaproteobacteria</taxon>
        <taxon>Enterobacterales</taxon>
        <taxon>Yersiniaceae</taxon>
        <taxon>Serratia</taxon>
    </lineage>
</organism>
<dbReference type="EMBL" id="AP019531">
    <property type="protein sequence ID" value="BBI92018.1"/>
    <property type="molecule type" value="Genomic_DNA"/>
</dbReference>
<reference evidence="1 2" key="1">
    <citation type="submission" date="2019-03" db="EMBL/GenBank/DDBJ databases">
        <title>The genome sequence of Candidatus Serratia symbiotica strain IS.</title>
        <authorList>
            <person name="Nikoh N."/>
            <person name="Koga R."/>
            <person name="Oshima K."/>
            <person name="Hattori M."/>
            <person name="Fukatsu T."/>
        </authorList>
    </citation>
    <scope>NUCLEOTIDE SEQUENCE [LARGE SCALE GENOMIC DNA]</scope>
    <source>
        <strain evidence="1 2">IS</strain>
    </source>
</reference>
<sequence length="60" mass="6841">MIMAKNTTGLTNCTKSLFQAFFSSFGRLLIVILVLLAFPCQAYPTPNDLYQKRTRCPPLW</sequence>
<proteinExistence type="predicted"/>
<gene>
    <name evidence="1" type="ORF">SSYIS1_15140</name>
</gene>
<evidence type="ECO:0000313" key="1">
    <source>
        <dbReference type="EMBL" id="BBI92018.1"/>
    </source>
</evidence>
<protein>
    <submittedName>
        <fullName evidence="1">Uncharacterized protein</fullName>
    </submittedName>
</protein>
<evidence type="ECO:0000313" key="2">
    <source>
        <dbReference type="Proteomes" id="UP000324392"/>
    </source>
</evidence>